<evidence type="ECO:0000256" key="3">
    <source>
        <dbReference type="ARBA" id="ARBA00005179"/>
    </source>
</evidence>
<accession>A0A5M9K7M1</accession>
<evidence type="ECO:0000313" key="11">
    <source>
        <dbReference type="Proteomes" id="UP000322873"/>
    </source>
</evidence>
<dbReference type="GO" id="GO:0016765">
    <property type="term" value="F:transferase activity, transferring alkyl or aryl (other than methyl) groups"/>
    <property type="evidence" value="ECO:0007669"/>
    <property type="project" value="InterPro"/>
</dbReference>
<sequence length="180" mass="20000">MLEKRLFSAQPVWGLVFAAKYDTEHLYDPTVLSRLLLANWLCMTLIHGTFNTWNDILDANIDILVTRTKIRPISTARITRSLAILGFLIHLAGSIDTGAWLSVGSLFAVYAAWAIYFDTAYGLQDLRDDRKLKVGSLAQYVGPSLIKPFLTTLGVLSLALLTSTAIRNSTHLYLTRDAPS</sequence>
<dbReference type="InterPro" id="IPR000537">
    <property type="entry name" value="UbiA_prenyltransferase"/>
</dbReference>
<evidence type="ECO:0000256" key="5">
    <source>
        <dbReference type="ARBA" id="ARBA00022679"/>
    </source>
</evidence>
<dbReference type="Pfam" id="PF01040">
    <property type="entry name" value="UbiA"/>
    <property type="match status" value="1"/>
</dbReference>
<dbReference type="InterPro" id="IPR039653">
    <property type="entry name" value="Prenyltransferase"/>
</dbReference>
<dbReference type="GO" id="GO:0005886">
    <property type="term" value="C:plasma membrane"/>
    <property type="evidence" value="ECO:0007669"/>
    <property type="project" value="TreeGrafter"/>
</dbReference>
<evidence type="ECO:0000256" key="2">
    <source>
        <dbReference type="ARBA" id="ARBA00004141"/>
    </source>
</evidence>
<dbReference type="PANTHER" id="PTHR11048:SF28">
    <property type="entry name" value="4-HYDROXYBENZOATE POLYPRENYLTRANSFERASE, MITOCHONDRIAL"/>
    <property type="match status" value="1"/>
</dbReference>
<dbReference type="AlphaFoldDB" id="A0A5M9K7M1"/>
<feature type="transmembrane region" description="Helical" evidence="9">
    <location>
        <begin position="144"/>
        <end position="166"/>
    </location>
</feature>
<comment type="caution">
    <text evidence="10">The sequence shown here is derived from an EMBL/GenBank/DDBJ whole genome shotgun (WGS) entry which is preliminary data.</text>
</comment>
<name>A0A5M9K7M1_MONFR</name>
<comment type="cofactor">
    <cofactor evidence="1">
        <name>Mg(2+)</name>
        <dbReference type="ChEBI" id="CHEBI:18420"/>
    </cofactor>
</comment>
<dbReference type="InterPro" id="IPR044878">
    <property type="entry name" value="UbiA_sf"/>
</dbReference>
<comment type="pathway">
    <text evidence="3">Secondary metabolite biosynthesis.</text>
</comment>
<gene>
    <name evidence="10" type="ORF">EYC84_004079</name>
</gene>
<keyword evidence="6 9" id="KW-0812">Transmembrane</keyword>
<reference evidence="10 11" key="1">
    <citation type="submission" date="2019-06" db="EMBL/GenBank/DDBJ databases">
        <title>Genome Sequence of the Brown Rot Fungal Pathogen Monilinia fructicola.</title>
        <authorList>
            <person name="De Miccolis Angelini R.M."/>
            <person name="Landi L."/>
            <person name="Abate D."/>
            <person name="Pollastro S."/>
            <person name="Romanazzi G."/>
            <person name="Faretra F."/>
        </authorList>
    </citation>
    <scope>NUCLEOTIDE SEQUENCE [LARGE SCALE GENOMIC DNA]</scope>
    <source>
        <strain evidence="10 11">Mfrc123</strain>
    </source>
</reference>
<proteinExistence type="inferred from homology"/>
<feature type="transmembrane region" description="Helical" evidence="9">
    <location>
        <begin position="99"/>
        <end position="123"/>
    </location>
</feature>
<evidence type="ECO:0000256" key="7">
    <source>
        <dbReference type="ARBA" id="ARBA00022989"/>
    </source>
</evidence>
<protein>
    <submittedName>
        <fullName evidence="10">Uncharacterized protein</fullName>
    </submittedName>
</protein>
<keyword evidence="7 9" id="KW-1133">Transmembrane helix</keyword>
<evidence type="ECO:0000256" key="1">
    <source>
        <dbReference type="ARBA" id="ARBA00001946"/>
    </source>
</evidence>
<dbReference type="Gene3D" id="1.10.357.140">
    <property type="entry name" value="UbiA prenyltransferase"/>
    <property type="match status" value="1"/>
</dbReference>
<dbReference type="EMBL" id="VICG01000002">
    <property type="protein sequence ID" value="KAA8574835.1"/>
    <property type="molecule type" value="Genomic_DNA"/>
</dbReference>
<keyword evidence="5" id="KW-0808">Transferase</keyword>
<evidence type="ECO:0000256" key="8">
    <source>
        <dbReference type="ARBA" id="ARBA00023136"/>
    </source>
</evidence>
<dbReference type="Proteomes" id="UP000322873">
    <property type="component" value="Unassembled WGS sequence"/>
</dbReference>
<evidence type="ECO:0000256" key="9">
    <source>
        <dbReference type="SAM" id="Phobius"/>
    </source>
</evidence>
<evidence type="ECO:0000256" key="4">
    <source>
        <dbReference type="ARBA" id="ARBA00005985"/>
    </source>
</evidence>
<evidence type="ECO:0000313" key="10">
    <source>
        <dbReference type="EMBL" id="KAA8574835.1"/>
    </source>
</evidence>
<keyword evidence="8 9" id="KW-0472">Membrane</keyword>
<evidence type="ECO:0000256" key="6">
    <source>
        <dbReference type="ARBA" id="ARBA00022692"/>
    </source>
</evidence>
<comment type="similarity">
    <text evidence="4">Belongs to the UbiA prenyltransferase family.</text>
</comment>
<dbReference type="PANTHER" id="PTHR11048">
    <property type="entry name" value="PRENYLTRANSFERASES"/>
    <property type="match status" value="1"/>
</dbReference>
<organism evidence="10 11">
    <name type="scientific">Monilinia fructicola</name>
    <name type="common">Brown rot fungus</name>
    <name type="synonym">Ciboria fructicola</name>
    <dbReference type="NCBI Taxonomy" id="38448"/>
    <lineage>
        <taxon>Eukaryota</taxon>
        <taxon>Fungi</taxon>
        <taxon>Dikarya</taxon>
        <taxon>Ascomycota</taxon>
        <taxon>Pezizomycotina</taxon>
        <taxon>Leotiomycetes</taxon>
        <taxon>Helotiales</taxon>
        <taxon>Sclerotiniaceae</taxon>
        <taxon>Monilinia</taxon>
    </lineage>
</organism>
<comment type="subcellular location">
    <subcellularLocation>
        <location evidence="2">Membrane</location>
        <topology evidence="2">Multi-pass membrane protein</topology>
    </subcellularLocation>
</comment>
<keyword evidence="11" id="KW-1185">Reference proteome</keyword>